<feature type="compositionally biased region" description="Polar residues" evidence="1">
    <location>
        <begin position="65"/>
        <end position="78"/>
    </location>
</feature>
<feature type="region of interest" description="Disordered" evidence="1">
    <location>
        <begin position="229"/>
        <end position="324"/>
    </location>
</feature>
<name>A0A8E2ES30_9PEZI</name>
<gene>
    <name evidence="2" type="ORF">AOQ84DRAFT_381250</name>
</gene>
<evidence type="ECO:0000313" key="2">
    <source>
        <dbReference type="EMBL" id="OCL03804.1"/>
    </source>
</evidence>
<dbReference type="InterPro" id="IPR035979">
    <property type="entry name" value="RBD_domain_sf"/>
</dbReference>
<sequence length="324" mass="35814">MAAGNQTVSFDEIIQADRKRRKNEALANEIFGKGRKASAPGAGVPNIRKNTGSAPSLASRMGVTKRSSSANPKPNINSKWGHDLHALNNPRATRVSQLPRTNSASRIEQRGNRLYSELRLDQPNTGNGQVSIRNNATNGASGINIRGMAGPYTVIASNFAPGTTAADIEAVMAPIGGEMLSCRLASSHPTVIAEMLFVEKEGAENVIAMFNNKKADGRLLYVYMKGGPAHQFPKAHTRPERPAPKPDRDRDLMEVDDEERVRGRYEDNNSRHTEADYQDGRYGFDETPENNGSNGRRDVRGRREEQGLFSDSMIRRDRDRNYHL</sequence>
<feature type="compositionally biased region" description="Basic and acidic residues" evidence="1">
    <location>
        <begin position="295"/>
        <end position="306"/>
    </location>
</feature>
<dbReference type="InterPro" id="IPR012677">
    <property type="entry name" value="Nucleotide-bd_a/b_plait_sf"/>
</dbReference>
<dbReference type="SUPFAM" id="SSF54928">
    <property type="entry name" value="RNA-binding domain, RBD"/>
    <property type="match status" value="1"/>
</dbReference>
<organism evidence="2 3">
    <name type="scientific">Glonium stellatum</name>
    <dbReference type="NCBI Taxonomy" id="574774"/>
    <lineage>
        <taxon>Eukaryota</taxon>
        <taxon>Fungi</taxon>
        <taxon>Dikarya</taxon>
        <taxon>Ascomycota</taxon>
        <taxon>Pezizomycotina</taxon>
        <taxon>Dothideomycetes</taxon>
        <taxon>Pleosporomycetidae</taxon>
        <taxon>Gloniales</taxon>
        <taxon>Gloniaceae</taxon>
        <taxon>Glonium</taxon>
    </lineage>
</organism>
<evidence type="ECO:0000256" key="1">
    <source>
        <dbReference type="SAM" id="MobiDB-lite"/>
    </source>
</evidence>
<accession>A0A8E2ES30</accession>
<feature type="compositionally biased region" description="Basic and acidic residues" evidence="1">
    <location>
        <begin position="313"/>
        <end position="324"/>
    </location>
</feature>
<dbReference type="EMBL" id="KV750677">
    <property type="protein sequence ID" value="OCL03804.1"/>
    <property type="molecule type" value="Genomic_DNA"/>
</dbReference>
<evidence type="ECO:0008006" key="4">
    <source>
        <dbReference type="Google" id="ProtNLM"/>
    </source>
</evidence>
<feature type="compositionally biased region" description="Basic and acidic residues" evidence="1">
    <location>
        <begin position="237"/>
        <end position="284"/>
    </location>
</feature>
<dbReference type="Gene3D" id="3.30.70.330">
    <property type="match status" value="1"/>
</dbReference>
<keyword evidence="3" id="KW-1185">Reference proteome</keyword>
<proteinExistence type="predicted"/>
<dbReference type="GO" id="GO:0003676">
    <property type="term" value="F:nucleic acid binding"/>
    <property type="evidence" value="ECO:0007669"/>
    <property type="project" value="InterPro"/>
</dbReference>
<dbReference type="Proteomes" id="UP000250140">
    <property type="component" value="Unassembled WGS sequence"/>
</dbReference>
<protein>
    <recommendedName>
        <fullName evidence="4">RRM domain-containing protein</fullName>
    </recommendedName>
</protein>
<dbReference type="OrthoDB" id="5374349at2759"/>
<reference evidence="2 3" key="1">
    <citation type="journal article" date="2016" name="Nat. Commun.">
        <title>Ectomycorrhizal ecology is imprinted in the genome of the dominant symbiotic fungus Cenococcum geophilum.</title>
        <authorList>
            <consortium name="DOE Joint Genome Institute"/>
            <person name="Peter M."/>
            <person name="Kohler A."/>
            <person name="Ohm R.A."/>
            <person name="Kuo A."/>
            <person name="Krutzmann J."/>
            <person name="Morin E."/>
            <person name="Arend M."/>
            <person name="Barry K.W."/>
            <person name="Binder M."/>
            <person name="Choi C."/>
            <person name="Clum A."/>
            <person name="Copeland A."/>
            <person name="Grisel N."/>
            <person name="Haridas S."/>
            <person name="Kipfer T."/>
            <person name="LaButti K."/>
            <person name="Lindquist E."/>
            <person name="Lipzen A."/>
            <person name="Maire R."/>
            <person name="Meier B."/>
            <person name="Mihaltcheva S."/>
            <person name="Molinier V."/>
            <person name="Murat C."/>
            <person name="Poggeler S."/>
            <person name="Quandt C.A."/>
            <person name="Sperisen C."/>
            <person name="Tritt A."/>
            <person name="Tisserant E."/>
            <person name="Crous P.W."/>
            <person name="Henrissat B."/>
            <person name="Nehls U."/>
            <person name="Egli S."/>
            <person name="Spatafora J.W."/>
            <person name="Grigoriev I.V."/>
            <person name="Martin F.M."/>
        </authorList>
    </citation>
    <scope>NUCLEOTIDE SEQUENCE [LARGE SCALE GENOMIC DNA]</scope>
    <source>
        <strain evidence="2 3">CBS 207.34</strain>
    </source>
</reference>
<dbReference type="AlphaFoldDB" id="A0A8E2ES30"/>
<feature type="region of interest" description="Disordered" evidence="1">
    <location>
        <begin position="35"/>
        <end position="82"/>
    </location>
</feature>
<evidence type="ECO:0000313" key="3">
    <source>
        <dbReference type="Proteomes" id="UP000250140"/>
    </source>
</evidence>